<keyword evidence="3" id="KW-1185">Reference proteome</keyword>
<dbReference type="PANTHER" id="PTHR30535:SF4">
    <property type="entry name" value="HEMIN-BINDING PERIPLASMIC PROTEIN HMUT"/>
    <property type="match status" value="1"/>
</dbReference>
<dbReference type="EMBL" id="JAXCLX010000001">
    <property type="protein sequence ID" value="MDY0870353.1"/>
    <property type="molecule type" value="Genomic_DNA"/>
</dbReference>
<comment type="caution">
    <text evidence="2">The sequence shown here is derived from an EMBL/GenBank/DDBJ whole genome shotgun (WGS) entry which is preliminary data.</text>
</comment>
<dbReference type="PROSITE" id="PS50983">
    <property type="entry name" value="FE_B12_PBP"/>
    <property type="match status" value="1"/>
</dbReference>
<dbReference type="InterPro" id="IPR002491">
    <property type="entry name" value="ABC_transptr_periplasmic_BD"/>
</dbReference>
<sequence length="301" mass="31590">MGTFKIGRRAFLIGAGLVAAMPTGRARAAAKRIVCAGGAMTEIVFALGHGDSVVAVDTTSWFPYERVSKLPKIGYLRMLAAEGVLSTQPDLILADHDAGPPDVMRQLQSMKINLHQFDEKSTAETVGAKINFVGDALGETDKAREVSTAYESDLQTLQVAVGKLTARPSVLFLLNAASNGLRGAGAGTGADDIIRLAGGSNAFAAARGYQSVSPESALTADPAFILLMQETLDEMGGIEQVKALPALAHLKAVAEGRIIALHGSYLLGFGPRTAHAAWELAAQLHPNEALPALPKRPWLGT</sequence>
<proteinExistence type="predicted"/>
<dbReference type="SUPFAM" id="SSF53807">
    <property type="entry name" value="Helical backbone' metal receptor"/>
    <property type="match status" value="1"/>
</dbReference>
<reference evidence="2 3" key="1">
    <citation type="journal article" date="2013" name="Antonie Van Leeuwenhoek">
        <title>Dongia rigui sp. nov., isolated from freshwater of a large wetland in Korea.</title>
        <authorList>
            <person name="Baik K.S."/>
            <person name="Hwang Y.M."/>
            <person name="Choi J.S."/>
            <person name="Kwon J."/>
            <person name="Seong C.N."/>
        </authorList>
    </citation>
    <scope>NUCLEOTIDE SEQUENCE [LARGE SCALE GENOMIC DNA]</scope>
    <source>
        <strain evidence="2 3">04SU4-P</strain>
    </source>
</reference>
<dbReference type="PROSITE" id="PS51318">
    <property type="entry name" value="TAT"/>
    <property type="match status" value="1"/>
</dbReference>
<accession>A0ABU5DSG9</accession>
<evidence type="ECO:0000313" key="3">
    <source>
        <dbReference type="Proteomes" id="UP001271769"/>
    </source>
</evidence>
<dbReference type="Proteomes" id="UP001271769">
    <property type="component" value="Unassembled WGS sequence"/>
</dbReference>
<dbReference type="Gene3D" id="3.40.50.1980">
    <property type="entry name" value="Nitrogenase molybdenum iron protein domain"/>
    <property type="match status" value="2"/>
</dbReference>
<dbReference type="InterPro" id="IPR050902">
    <property type="entry name" value="ABC_Transporter_SBP"/>
</dbReference>
<evidence type="ECO:0000259" key="1">
    <source>
        <dbReference type="PROSITE" id="PS50983"/>
    </source>
</evidence>
<gene>
    <name evidence="2" type="ORF">SMD31_00375</name>
</gene>
<dbReference type="Pfam" id="PF01497">
    <property type="entry name" value="Peripla_BP_2"/>
    <property type="match status" value="1"/>
</dbReference>
<protein>
    <submittedName>
        <fullName evidence="2">ABC transporter substrate-binding protein</fullName>
    </submittedName>
</protein>
<organism evidence="2 3">
    <name type="scientific">Dongia rigui</name>
    <dbReference type="NCBI Taxonomy" id="940149"/>
    <lineage>
        <taxon>Bacteria</taxon>
        <taxon>Pseudomonadati</taxon>
        <taxon>Pseudomonadota</taxon>
        <taxon>Alphaproteobacteria</taxon>
        <taxon>Rhodospirillales</taxon>
        <taxon>Dongiaceae</taxon>
        <taxon>Dongia</taxon>
    </lineage>
</organism>
<dbReference type="PANTHER" id="PTHR30535">
    <property type="entry name" value="VITAMIN B12-BINDING PROTEIN"/>
    <property type="match status" value="1"/>
</dbReference>
<feature type="domain" description="Fe/B12 periplasmic-binding" evidence="1">
    <location>
        <begin position="32"/>
        <end position="288"/>
    </location>
</feature>
<name>A0ABU5DSG9_9PROT</name>
<dbReference type="RefSeq" id="WP_320498535.1">
    <property type="nucleotide sequence ID" value="NZ_JAXCLX010000001.1"/>
</dbReference>
<dbReference type="InterPro" id="IPR006311">
    <property type="entry name" value="TAT_signal"/>
</dbReference>
<evidence type="ECO:0000313" key="2">
    <source>
        <dbReference type="EMBL" id="MDY0870353.1"/>
    </source>
</evidence>